<reference evidence="2 3" key="1">
    <citation type="submission" date="2020-03" db="EMBL/GenBank/DDBJ databases">
        <title>Genomic Encyclopedia of Type Strains, Phase IV (KMG-IV): sequencing the most valuable type-strain genomes for metagenomic binning, comparative biology and taxonomic classification.</title>
        <authorList>
            <person name="Goeker M."/>
        </authorList>
    </citation>
    <scope>NUCLEOTIDE SEQUENCE [LARGE SCALE GENOMIC DNA]</scope>
    <source>
        <strain evidence="2 3">DSM 18888</strain>
    </source>
</reference>
<evidence type="ECO:0000313" key="2">
    <source>
        <dbReference type="EMBL" id="NJB76274.1"/>
    </source>
</evidence>
<organism evidence="2 3">
    <name type="scientific">Thalassospira tepidiphila</name>
    <dbReference type="NCBI Taxonomy" id="393657"/>
    <lineage>
        <taxon>Bacteria</taxon>
        <taxon>Pseudomonadati</taxon>
        <taxon>Pseudomonadota</taxon>
        <taxon>Alphaproteobacteria</taxon>
        <taxon>Rhodospirillales</taxon>
        <taxon>Thalassospiraceae</taxon>
        <taxon>Thalassospira</taxon>
    </lineage>
</organism>
<accession>A0ABX0X3X9</accession>
<dbReference type="Proteomes" id="UP000556869">
    <property type="component" value="Unassembled WGS sequence"/>
</dbReference>
<dbReference type="RefSeq" id="WP_129542771.1">
    <property type="nucleotide sequence ID" value="NZ_AP027269.1"/>
</dbReference>
<keyword evidence="1" id="KW-1133">Transmembrane helix</keyword>
<proteinExistence type="predicted"/>
<evidence type="ECO:0008006" key="4">
    <source>
        <dbReference type="Google" id="ProtNLM"/>
    </source>
</evidence>
<sequence>MNMLNLLQTVRDAIFPAIMFAVMALGTLVSSPKAEVYNPNGVPISSSEWAETSPDSAKVTVKDALSNSGNATVVAGVTNAGAAPYLNLFGSDGAGSIWWPSADGGNAEIQLQIINASGSVTAACTVTSKKDTAGKFATTCQ</sequence>
<dbReference type="EMBL" id="JAATJD010000003">
    <property type="protein sequence ID" value="NJB76274.1"/>
    <property type="molecule type" value="Genomic_DNA"/>
</dbReference>
<gene>
    <name evidence="2" type="ORF">GGR96_003396</name>
</gene>
<keyword evidence="1" id="KW-0472">Membrane</keyword>
<name>A0ABX0X3X9_9PROT</name>
<feature type="transmembrane region" description="Helical" evidence="1">
    <location>
        <begin position="13"/>
        <end position="30"/>
    </location>
</feature>
<comment type="caution">
    <text evidence="2">The sequence shown here is derived from an EMBL/GenBank/DDBJ whole genome shotgun (WGS) entry which is preliminary data.</text>
</comment>
<evidence type="ECO:0000256" key="1">
    <source>
        <dbReference type="SAM" id="Phobius"/>
    </source>
</evidence>
<keyword evidence="1" id="KW-0812">Transmembrane</keyword>
<protein>
    <recommendedName>
        <fullName evidence="4">Ig-like domain-containing protein</fullName>
    </recommendedName>
</protein>
<evidence type="ECO:0000313" key="3">
    <source>
        <dbReference type="Proteomes" id="UP000556869"/>
    </source>
</evidence>
<keyword evidence="3" id="KW-1185">Reference proteome</keyword>